<protein>
    <submittedName>
        <fullName evidence="2">DUF397 domain-containing protein</fullName>
    </submittedName>
</protein>
<name>A0AB39ME37_9ACTN</name>
<feature type="domain" description="DUF397" evidence="1">
    <location>
        <begin position="13"/>
        <end position="62"/>
    </location>
</feature>
<reference evidence="2" key="1">
    <citation type="submission" date="2024-07" db="EMBL/GenBank/DDBJ databases">
        <authorList>
            <person name="Yu S.T."/>
        </authorList>
    </citation>
    <scope>NUCLEOTIDE SEQUENCE</scope>
    <source>
        <strain evidence="2">R08</strain>
    </source>
</reference>
<proteinExistence type="predicted"/>
<gene>
    <name evidence="2" type="ORF">AB5J58_30015</name>
</gene>
<dbReference type="EMBL" id="CP163431">
    <property type="protein sequence ID" value="XDQ04134.1"/>
    <property type="molecule type" value="Genomic_DNA"/>
</dbReference>
<dbReference type="Pfam" id="PF04149">
    <property type="entry name" value="DUF397"/>
    <property type="match status" value="1"/>
</dbReference>
<accession>A0AB39ME37</accession>
<sequence>MASTGPDLSTALWRASSYSNSSGGDCVEVRDDLLGVVPVRDSKVPHGPALLIAAPAWAPFVDWAGTA</sequence>
<evidence type="ECO:0000259" key="1">
    <source>
        <dbReference type="Pfam" id="PF04149"/>
    </source>
</evidence>
<dbReference type="RefSeq" id="WP_369189818.1">
    <property type="nucleotide sequence ID" value="NZ_CP163431.1"/>
</dbReference>
<organism evidence="2">
    <name type="scientific">Streptomyces sp. R08</name>
    <dbReference type="NCBI Taxonomy" id="3238624"/>
    <lineage>
        <taxon>Bacteria</taxon>
        <taxon>Bacillati</taxon>
        <taxon>Actinomycetota</taxon>
        <taxon>Actinomycetes</taxon>
        <taxon>Kitasatosporales</taxon>
        <taxon>Streptomycetaceae</taxon>
        <taxon>Streptomyces</taxon>
    </lineage>
</organism>
<dbReference type="AlphaFoldDB" id="A0AB39ME37"/>
<dbReference type="InterPro" id="IPR007278">
    <property type="entry name" value="DUF397"/>
</dbReference>
<evidence type="ECO:0000313" key="2">
    <source>
        <dbReference type="EMBL" id="XDQ04134.1"/>
    </source>
</evidence>